<evidence type="ECO:0000256" key="1">
    <source>
        <dbReference type="ARBA" id="ARBA00005952"/>
    </source>
</evidence>
<organism evidence="8 9">
    <name type="scientific">Actinotalea fermentans</name>
    <dbReference type="NCBI Taxonomy" id="43671"/>
    <lineage>
        <taxon>Bacteria</taxon>
        <taxon>Bacillati</taxon>
        <taxon>Actinomycetota</taxon>
        <taxon>Actinomycetes</taxon>
        <taxon>Micrococcales</taxon>
        <taxon>Cellulomonadaceae</taxon>
        <taxon>Actinotalea</taxon>
    </lineage>
</organism>
<evidence type="ECO:0000256" key="3">
    <source>
        <dbReference type="ARBA" id="ARBA00022884"/>
    </source>
</evidence>
<dbReference type="GO" id="GO:0031564">
    <property type="term" value="P:transcription antitermination"/>
    <property type="evidence" value="ECO:0007669"/>
    <property type="project" value="UniProtKB-KW"/>
</dbReference>
<dbReference type="SUPFAM" id="SSF48013">
    <property type="entry name" value="NusB-like"/>
    <property type="match status" value="1"/>
</dbReference>
<evidence type="ECO:0000313" key="9">
    <source>
        <dbReference type="Proteomes" id="UP000321484"/>
    </source>
</evidence>
<evidence type="ECO:0000256" key="5">
    <source>
        <dbReference type="ARBA" id="ARBA00023163"/>
    </source>
</evidence>
<dbReference type="PANTHER" id="PTHR11078:SF3">
    <property type="entry name" value="ANTITERMINATION NUSB DOMAIN-CONTAINING PROTEIN"/>
    <property type="match status" value="1"/>
</dbReference>
<dbReference type="OrthoDB" id="3528057at2"/>
<keyword evidence="3 6" id="KW-0694">RNA-binding</keyword>
<dbReference type="NCBIfam" id="TIGR01951">
    <property type="entry name" value="nusB"/>
    <property type="match status" value="1"/>
</dbReference>
<accession>A0A511YUJ0</accession>
<comment type="function">
    <text evidence="6">Involved in transcription antitermination. Required for transcription of ribosomal RNA (rRNA) genes. Binds specifically to the boxA antiterminator sequence of the ribosomal RNA (rrn) operons.</text>
</comment>
<feature type="domain" description="NusB/RsmB/TIM44" evidence="7">
    <location>
        <begin position="6"/>
        <end position="129"/>
    </location>
</feature>
<comment type="caution">
    <text evidence="8">The sequence shown here is derived from an EMBL/GenBank/DDBJ whole genome shotgun (WGS) entry which is preliminary data.</text>
</comment>
<keyword evidence="9" id="KW-1185">Reference proteome</keyword>
<evidence type="ECO:0000256" key="4">
    <source>
        <dbReference type="ARBA" id="ARBA00023015"/>
    </source>
</evidence>
<keyword evidence="4 6" id="KW-0805">Transcription regulation</keyword>
<dbReference type="Gene3D" id="1.10.940.10">
    <property type="entry name" value="NusB-like"/>
    <property type="match status" value="1"/>
</dbReference>
<sequence length="138" mass="15160">MAARSKARKRALDVLFEADQRERPALDVLAERLTTPGTQTALPQYSADLVEGVAAHQAQIDELISTYSRGWTLERMPAVDRAVLRIGTYEILFRDEVPDAVAVDEAVELARALSTDDSPTFVNGLLGRLVELKPTLLA</sequence>
<dbReference type="Pfam" id="PF01029">
    <property type="entry name" value="NusB"/>
    <property type="match status" value="1"/>
</dbReference>
<comment type="similarity">
    <text evidence="1 6">Belongs to the NusB family.</text>
</comment>
<dbReference type="GO" id="GO:0005829">
    <property type="term" value="C:cytosol"/>
    <property type="evidence" value="ECO:0007669"/>
    <property type="project" value="TreeGrafter"/>
</dbReference>
<dbReference type="Proteomes" id="UP000321484">
    <property type="component" value="Unassembled WGS sequence"/>
</dbReference>
<dbReference type="PANTHER" id="PTHR11078">
    <property type="entry name" value="N UTILIZATION SUBSTANCE PROTEIN B-RELATED"/>
    <property type="match status" value="1"/>
</dbReference>
<dbReference type="InterPro" id="IPR011605">
    <property type="entry name" value="NusB_fam"/>
</dbReference>
<dbReference type="InterPro" id="IPR035926">
    <property type="entry name" value="NusB-like_sf"/>
</dbReference>
<keyword evidence="2 6" id="KW-0889">Transcription antitermination</keyword>
<dbReference type="AlphaFoldDB" id="A0A511YUJ0"/>
<keyword evidence="5 6" id="KW-0804">Transcription</keyword>
<name>A0A511YUJ0_9CELL</name>
<reference evidence="8 9" key="1">
    <citation type="submission" date="2019-07" db="EMBL/GenBank/DDBJ databases">
        <title>Whole genome shotgun sequence of Actinotalea fermentans NBRC 105374.</title>
        <authorList>
            <person name="Hosoyama A."/>
            <person name="Uohara A."/>
            <person name="Ohji S."/>
            <person name="Ichikawa N."/>
        </authorList>
    </citation>
    <scope>NUCLEOTIDE SEQUENCE [LARGE SCALE GENOMIC DNA]</scope>
    <source>
        <strain evidence="8 9">NBRC 105374</strain>
    </source>
</reference>
<evidence type="ECO:0000256" key="6">
    <source>
        <dbReference type="HAMAP-Rule" id="MF_00073"/>
    </source>
</evidence>
<protein>
    <recommendedName>
        <fullName evidence="6">Transcription antitermination protein NusB</fullName>
    </recommendedName>
    <alternativeName>
        <fullName evidence="6">Antitermination factor NusB</fullName>
    </alternativeName>
</protein>
<dbReference type="EMBL" id="BJYK01000001">
    <property type="protein sequence ID" value="GEN78864.1"/>
    <property type="molecule type" value="Genomic_DNA"/>
</dbReference>
<evidence type="ECO:0000259" key="7">
    <source>
        <dbReference type="Pfam" id="PF01029"/>
    </source>
</evidence>
<dbReference type="InterPro" id="IPR006027">
    <property type="entry name" value="NusB_RsmB_TIM44"/>
</dbReference>
<evidence type="ECO:0000313" key="8">
    <source>
        <dbReference type="EMBL" id="GEN78864.1"/>
    </source>
</evidence>
<dbReference type="RefSeq" id="WP_034244950.1">
    <property type="nucleotide sequence ID" value="NZ_BJYK01000001.1"/>
</dbReference>
<dbReference type="GO" id="GO:0003723">
    <property type="term" value="F:RNA binding"/>
    <property type="evidence" value="ECO:0007669"/>
    <property type="project" value="UniProtKB-UniRule"/>
</dbReference>
<gene>
    <name evidence="6 8" type="primary">nusB</name>
    <name evidence="8" type="ORF">AFE02nite_05980</name>
</gene>
<proteinExistence type="inferred from homology"/>
<evidence type="ECO:0000256" key="2">
    <source>
        <dbReference type="ARBA" id="ARBA00022814"/>
    </source>
</evidence>
<dbReference type="GO" id="GO:0006353">
    <property type="term" value="P:DNA-templated transcription termination"/>
    <property type="evidence" value="ECO:0007669"/>
    <property type="project" value="UniProtKB-UniRule"/>
</dbReference>
<dbReference type="HAMAP" id="MF_00073">
    <property type="entry name" value="NusB"/>
    <property type="match status" value="1"/>
</dbReference>